<evidence type="ECO:0000313" key="2">
    <source>
        <dbReference type="EMBL" id="MBK9295485.1"/>
    </source>
</evidence>
<dbReference type="Pfam" id="PF03435">
    <property type="entry name" value="Sacchrp_dh_NADP"/>
    <property type="match status" value="1"/>
</dbReference>
<dbReference type="Gene3D" id="3.40.50.720">
    <property type="entry name" value="NAD(P)-binding Rossmann-like Domain"/>
    <property type="match status" value="1"/>
</dbReference>
<dbReference type="GO" id="GO:0005886">
    <property type="term" value="C:plasma membrane"/>
    <property type="evidence" value="ECO:0007669"/>
    <property type="project" value="TreeGrafter"/>
</dbReference>
<dbReference type="PANTHER" id="PTHR12286">
    <property type="entry name" value="SACCHAROPINE DEHYDROGENASE-LIKE OXIDOREDUCTASE"/>
    <property type="match status" value="1"/>
</dbReference>
<gene>
    <name evidence="2" type="ORF">IPN02_01140</name>
</gene>
<reference evidence="2 3" key="1">
    <citation type="submission" date="2020-10" db="EMBL/GenBank/DDBJ databases">
        <title>Connecting structure to function with the recovery of over 1000 high-quality activated sludge metagenome-assembled genomes encoding full-length rRNA genes using long-read sequencing.</title>
        <authorList>
            <person name="Singleton C.M."/>
            <person name="Petriglieri F."/>
            <person name="Kristensen J.M."/>
            <person name="Kirkegaard R.H."/>
            <person name="Michaelsen T.Y."/>
            <person name="Andersen M.H."/>
            <person name="Karst S.M."/>
            <person name="Dueholm M.S."/>
            <person name="Nielsen P.H."/>
            <person name="Albertsen M."/>
        </authorList>
    </citation>
    <scope>NUCLEOTIDE SEQUENCE [LARGE SCALE GENOMIC DNA]</scope>
    <source>
        <strain evidence="2">Lyne_18-Q3-R50-59_MAXAC.006</strain>
    </source>
</reference>
<protein>
    <submittedName>
        <fullName evidence="2">Saccharopine dehydrogenase NADP-binding domain-containing protein</fullName>
    </submittedName>
</protein>
<comment type="caution">
    <text evidence="2">The sequence shown here is derived from an EMBL/GenBank/DDBJ whole genome shotgun (WGS) entry which is preliminary data.</text>
</comment>
<evidence type="ECO:0000313" key="3">
    <source>
        <dbReference type="Proteomes" id="UP000727993"/>
    </source>
</evidence>
<feature type="domain" description="Saccharopine dehydrogenase NADP binding" evidence="1">
    <location>
        <begin position="13"/>
        <end position="140"/>
    </location>
</feature>
<evidence type="ECO:0000259" key="1">
    <source>
        <dbReference type="Pfam" id="PF03435"/>
    </source>
</evidence>
<dbReference type="SUPFAM" id="SSF51735">
    <property type="entry name" value="NAD(P)-binding Rossmann-fold domains"/>
    <property type="match status" value="1"/>
</dbReference>
<dbReference type="InterPro" id="IPR005097">
    <property type="entry name" value="Sacchrp_dh_NADP-bd"/>
</dbReference>
<dbReference type="EMBL" id="JADJZA010000001">
    <property type="protein sequence ID" value="MBK9295485.1"/>
    <property type="molecule type" value="Genomic_DNA"/>
</dbReference>
<sequence length="412" mass="42994">MPTSDPADRPYEVVLFGATGFVGQLTARHLAAHADGSTRIALAGRSLSRLEQARAKLGGAAADWPLIVADADEPDTITALAEQTRVVATTVGPYARWGLPLVEACARAGTHYADLTGEVLFVRDSIDRFHDTAVASGARIVHSCGFDSVPSDLAVMIAAREADTAHGDPLSEATLVVVSVKGGVSGGTIDSIRNQVAVMAADPSKRRIGMDPYALSPNRAAEADLGPQRDVGPPRYDRRLGMWVAPFVMAPYNTRIVRRSNALLDHAYGRRMRYSEVIGFDSPITGPFLATGIAAGTVAGAAAMAFGPTRSLLDRVLPSPGEGPDAETRANGHFRVDVHATTAGGRKVVSTVAADGDPGYAATAVMLGQSALALALDGDALPEAAGVLTPATGIGRALVDRLITRNFDISIR</sequence>
<dbReference type="InterPro" id="IPR036291">
    <property type="entry name" value="NAD(P)-bd_dom_sf"/>
</dbReference>
<dbReference type="GO" id="GO:0009247">
    <property type="term" value="P:glycolipid biosynthetic process"/>
    <property type="evidence" value="ECO:0007669"/>
    <property type="project" value="TreeGrafter"/>
</dbReference>
<accession>A0A936TEH4</accession>
<dbReference type="Proteomes" id="UP000727993">
    <property type="component" value="Unassembled WGS sequence"/>
</dbReference>
<name>A0A936TEH4_9ACTN</name>
<proteinExistence type="predicted"/>
<dbReference type="PANTHER" id="PTHR12286:SF5">
    <property type="entry name" value="SACCHAROPINE DEHYDROGENASE-LIKE OXIDOREDUCTASE"/>
    <property type="match status" value="1"/>
</dbReference>
<dbReference type="InterPro" id="IPR051276">
    <property type="entry name" value="Saccharopine_DH-like_oxidrdct"/>
</dbReference>
<dbReference type="AlphaFoldDB" id="A0A936TEH4"/>
<organism evidence="2 3">
    <name type="scientific">Candidatus Neomicrothrix subdominans</name>
    <dbReference type="NCBI Taxonomy" id="2954438"/>
    <lineage>
        <taxon>Bacteria</taxon>
        <taxon>Bacillati</taxon>
        <taxon>Actinomycetota</taxon>
        <taxon>Acidimicrobiia</taxon>
        <taxon>Acidimicrobiales</taxon>
        <taxon>Microthrixaceae</taxon>
        <taxon>Candidatus Neomicrothrix</taxon>
    </lineage>
</organism>